<reference evidence="3" key="1">
    <citation type="submission" date="2023-08" db="EMBL/GenBank/DDBJ databases">
        <authorList>
            <person name="Alioto T."/>
            <person name="Alioto T."/>
            <person name="Gomez Garrido J."/>
        </authorList>
    </citation>
    <scope>NUCLEOTIDE SEQUENCE</scope>
</reference>
<proteinExistence type="predicted"/>
<dbReference type="Gene3D" id="3.40.50.1460">
    <property type="match status" value="1"/>
</dbReference>
<dbReference type="InterPro" id="IPR001309">
    <property type="entry name" value="Pept_C14_p20"/>
</dbReference>
<dbReference type="Gene3D" id="2.60.40.3360">
    <property type="match status" value="1"/>
</dbReference>
<protein>
    <submittedName>
        <fullName evidence="3">Mucosa-associated lymphoid tissue lymphoma translocation protein 1 homolog</fullName>
    </submittedName>
</protein>
<feature type="domain" description="Ig-like" evidence="2">
    <location>
        <begin position="205"/>
        <end position="288"/>
    </location>
</feature>
<dbReference type="AlphaFoldDB" id="A0AA36BUB0"/>
<dbReference type="Pfam" id="PF18703">
    <property type="entry name" value="MALT1_Ig"/>
    <property type="match status" value="1"/>
</dbReference>
<dbReference type="InterPro" id="IPR003598">
    <property type="entry name" value="Ig_sub2"/>
</dbReference>
<feature type="domain" description="Ig-like" evidence="2">
    <location>
        <begin position="122"/>
        <end position="201"/>
    </location>
</feature>
<dbReference type="PANTHER" id="PTHR22576">
    <property type="entry name" value="MUCOSA ASSOCIATED LYMPHOID TISSUE LYMPHOMA TRANSLOCATION PROTEIN 1/PARACASPASE"/>
    <property type="match status" value="1"/>
</dbReference>
<evidence type="ECO:0000313" key="3">
    <source>
        <dbReference type="EMBL" id="CAI9739947.1"/>
    </source>
</evidence>
<feature type="domain" description="Caspase family p20" evidence="1">
    <location>
        <begin position="392"/>
        <end position="469"/>
    </location>
</feature>
<dbReference type="InterPro" id="IPR011600">
    <property type="entry name" value="Pept_C14_caspase"/>
</dbReference>
<dbReference type="InterPro" id="IPR007110">
    <property type="entry name" value="Ig-like_dom"/>
</dbReference>
<dbReference type="PANTHER" id="PTHR22576:SF37">
    <property type="entry name" value="MUCOSA-ASSOCIATED LYMPHOID TISSUE LYMPHOMA TRANSLOCATION PROTEIN 1"/>
    <property type="match status" value="1"/>
</dbReference>
<dbReference type="InterPro" id="IPR041077">
    <property type="entry name" value="MALT1_Ig"/>
</dbReference>
<gene>
    <name evidence="3" type="ORF">OCTVUL_1B026466</name>
</gene>
<evidence type="ECO:0000259" key="2">
    <source>
        <dbReference type="PROSITE" id="PS50835"/>
    </source>
</evidence>
<dbReference type="InterPro" id="IPR036179">
    <property type="entry name" value="Ig-like_dom_sf"/>
</dbReference>
<dbReference type="GO" id="GO:0004197">
    <property type="term" value="F:cysteine-type endopeptidase activity"/>
    <property type="evidence" value="ECO:0007669"/>
    <property type="project" value="InterPro"/>
</dbReference>
<dbReference type="EMBL" id="OX597837">
    <property type="protein sequence ID" value="CAI9739947.1"/>
    <property type="molecule type" value="Genomic_DNA"/>
</dbReference>
<dbReference type="SUPFAM" id="SSF52129">
    <property type="entry name" value="Caspase-like"/>
    <property type="match status" value="1"/>
</dbReference>
<sequence length="773" mass="87896">MSSIQQLLNDNTMENNSNLTLSINKMPMRILSPIERCLEYEQTDDFWPQFVHLVTRINFHISQGTYREIIHKGNRQGNTIVREMLAYLVPKGFTIRDLLFVLNELRLEPHVKAIRDFANIPPEPVRIIDQPKDPGQLKEGDTLQLSIKARGFPYPRYQWFRNDDAIEGANQAELIIPNISTEQEGNYSCRVHNSRRNVLLSTLIPISVFAFKITQFSPSQLLQEGDVLNLWCNATNTCSQLIYNWFKDGQLIATTQDYRKKKTSIHDSGIYWCEVISNQGSISSEKITINVSADTLEIVIQPKFTMVLLNGVALFLCEAKGPAEIHYQWYKDDIILPNENKAELKIHVASESFKGMYYCVVSCLAAIRTSDFAYLQITKSVPDISREVCQATDKIALLIGNEDYRSERKLKATSKDVKLLSGIFQKLGFKVLSLLNLTLTEMKMAVYRFVELLNNGVYGVFYYAGHGFEVSGDPYSYLLPVDAPTGADITVCLSAQKIHQLMLERNPSLCCLILDICRTICQESKYYSSPLQMRPNTSSLYMYSTSRGQSAFEPLNGRMGNFVYVLKDYLYSDDTVEAMFGKVRHAIATNSKVLPKQQNPELYSNLANVNISLSDQINTTNHTQEYNIRSHLWMQAIRLPRTMHVDIKEFGAKLKVEFSSQFSNVMSITVTVVDSGSVPDCYAWIANIPSTLTADKASVLQVDKKKIRIVVKDLQKLQEPMTAVIRFVYTDESGESKCKVENLALDFPLVANLQLWRLSTDLLQMDCIEKKVP</sequence>
<dbReference type="CDD" id="cd00096">
    <property type="entry name" value="Ig"/>
    <property type="match status" value="2"/>
</dbReference>
<dbReference type="SMART" id="SM00408">
    <property type="entry name" value="IGc2"/>
    <property type="match status" value="3"/>
</dbReference>
<accession>A0AA36BUB0</accession>
<dbReference type="PROSITE" id="PS50835">
    <property type="entry name" value="IG_LIKE"/>
    <property type="match status" value="3"/>
</dbReference>
<dbReference type="InterPro" id="IPR003599">
    <property type="entry name" value="Ig_sub"/>
</dbReference>
<dbReference type="SUPFAM" id="SSF48726">
    <property type="entry name" value="Immunoglobulin"/>
    <property type="match status" value="2"/>
</dbReference>
<dbReference type="Proteomes" id="UP001162480">
    <property type="component" value="Chromosome 24"/>
</dbReference>
<dbReference type="InterPro" id="IPR013783">
    <property type="entry name" value="Ig-like_fold"/>
</dbReference>
<dbReference type="Gene3D" id="2.60.40.10">
    <property type="entry name" value="Immunoglobulins"/>
    <property type="match status" value="3"/>
</dbReference>
<feature type="domain" description="Ig-like" evidence="2">
    <location>
        <begin position="302"/>
        <end position="362"/>
    </location>
</feature>
<keyword evidence="4" id="KW-1185">Reference proteome</keyword>
<organism evidence="3 4">
    <name type="scientific">Octopus vulgaris</name>
    <name type="common">Common octopus</name>
    <dbReference type="NCBI Taxonomy" id="6645"/>
    <lineage>
        <taxon>Eukaryota</taxon>
        <taxon>Metazoa</taxon>
        <taxon>Spiralia</taxon>
        <taxon>Lophotrochozoa</taxon>
        <taxon>Mollusca</taxon>
        <taxon>Cephalopoda</taxon>
        <taxon>Coleoidea</taxon>
        <taxon>Octopodiformes</taxon>
        <taxon>Octopoda</taxon>
        <taxon>Incirrata</taxon>
        <taxon>Octopodidae</taxon>
        <taxon>Octopus</taxon>
    </lineage>
</organism>
<dbReference type="InterPro" id="IPR029030">
    <property type="entry name" value="Caspase-like_dom_sf"/>
</dbReference>
<dbReference type="Pfam" id="PF13895">
    <property type="entry name" value="Ig_2"/>
    <property type="match status" value="1"/>
</dbReference>
<dbReference type="InterPro" id="IPR052039">
    <property type="entry name" value="Caspase-related_regulators"/>
</dbReference>
<dbReference type="GO" id="GO:0006508">
    <property type="term" value="P:proteolysis"/>
    <property type="evidence" value="ECO:0007669"/>
    <property type="project" value="InterPro"/>
</dbReference>
<dbReference type="PROSITE" id="PS50208">
    <property type="entry name" value="CASPASE_P20"/>
    <property type="match status" value="1"/>
</dbReference>
<name>A0AA36BUB0_OCTVU</name>
<evidence type="ECO:0000259" key="1">
    <source>
        <dbReference type="PROSITE" id="PS50208"/>
    </source>
</evidence>
<dbReference type="Pfam" id="PF13927">
    <property type="entry name" value="Ig_3"/>
    <property type="match status" value="1"/>
</dbReference>
<dbReference type="InterPro" id="IPR033540">
    <property type="entry name" value="MALT1_IG-like_dom_sf"/>
</dbReference>
<evidence type="ECO:0000313" key="4">
    <source>
        <dbReference type="Proteomes" id="UP001162480"/>
    </source>
</evidence>
<dbReference type="SMART" id="SM00409">
    <property type="entry name" value="IG"/>
    <property type="match status" value="3"/>
</dbReference>
<dbReference type="Pfam" id="PF00656">
    <property type="entry name" value="Peptidase_C14"/>
    <property type="match status" value="1"/>
</dbReference>